<dbReference type="RefSeq" id="WP_271433047.1">
    <property type="nucleotide sequence ID" value="NZ_JAQIOY010000004.1"/>
</dbReference>
<accession>A0ABT4XUP4</accession>
<proteinExistence type="predicted"/>
<dbReference type="PIRSF" id="PIRSF028291">
    <property type="entry name" value="UCP028291"/>
    <property type="match status" value="1"/>
</dbReference>
<evidence type="ECO:0000313" key="2">
    <source>
        <dbReference type="Proteomes" id="UP001210720"/>
    </source>
</evidence>
<organism evidence="1 2">
    <name type="scientific">Thalassococcus lentus</name>
    <dbReference type="NCBI Taxonomy" id="1210524"/>
    <lineage>
        <taxon>Bacteria</taxon>
        <taxon>Pseudomonadati</taxon>
        <taxon>Pseudomonadota</taxon>
        <taxon>Alphaproteobacteria</taxon>
        <taxon>Rhodobacterales</taxon>
        <taxon>Roseobacteraceae</taxon>
        <taxon>Thalassococcus</taxon>
    </lineage>
</organism>
<dbReference type="Proteomes" id="UP001210720">
    <property type="component" value="Unassembled WGS sequence"/>
</dbReference>
<dbReference type="Pfam" id="PF09981">
    <property type="entry name" value="DUF2218"/>
    <property type="match status" value="1"/>
</dbReference>
<dbReference type="EMBL" id="JAQIOY010000004">
    <property type="protein sequence ID" value="MDA7425689.1"/>
    <property type="molecule type" value="Genomic_DNA"/>
</dbReference>
<name>A0ABT4XUP4_9RHOB</name>
<dbReference type="InterPro" id="IPR014543">
    <property type="entry name" value="UCP028291"/>
</dbReference>
<keyword evidence="2" id="KW-1185">Reference proteome</keyword>
<dbReference type="Gene3D" id="3.30.310.50">
    <property type="entry name" value="Alpha-D-phosphohexomutase, C-terminal domain"/>
    <property type="match status" value="1"/>
</dbReference>
<sequence>MNATANFETEYAARYLANLCKHFARRIPTTHQDTFGTVEFPFGRCQMSAHQNRLTLEAFADDATGLGQVTELVTRHLERFAFRENPLLDWQLNTGSSPEIHSPRKDTL</sequence>
<gene>
    <name evidence="1" type="ORF">PFY00_13225</name>
</gene>
<reference evidence="1 2" key="1">
    <citation type="submission" date="2023-01" db="EMBL/GenBank/DDBJ databases">
        <title>Thalassococcus onchidii sp. nov., isolated from a marine invertebrate from the South China Sea.</title>
        <authorList>
            <person name="Xu S."/>
            <person name="Liu Z."/>
            <person name="Xu Y."/>
        </authorList>
    </citation>
    <scope>NUCLEOTIDE SEQUENCE [LARGE SCALE GENOMIC DNA]</scope>
    <source>
        <strain evidence="1 2">KCTC 32084</strain>
    </source>
</reference>
<protein>
    <submittedName>
        <fullName evidence="1">DUF2218 domain-containing protein</fullName>
    </submittedName>
</protein>
<comment type="caution">
    <text evidence="1">The sequence shown here is derived from an EMBL/GenBank/DDBJ whole genome shotgun (WGS) entry which is preliminary data.</text>
</comment>
<evidence type="ECO:0000313" key="1">
    <source>
        <dbReference type="EMBL" id="MDA7425689.1"/>
    </source>
</evidence>